<dbReference type="AlphaFoldDB" id="A0A9D1AFK3"/>
<evidence type="ECO:0000259" key="1">
    <source>
        <dbReference type="Pfam" id="PF00534"/>
    </source>
</evidence>
<dbReference type="Pfam" id="PF00534">
    <property type="entry name" value="Glycos_transf_1"/>
    <property type="match status" value="1"/>
</dbReference>
<protein>
    <submittedName>
        <fullName evidence="3">Glycosyltransferase</fullName>
    </submittedName>
</protein>
<name>A0A9D1AFK3_9FIRM</name>
<feature type="domain" description="Glycosyltransferase subfamily 4-like N-terminal" evidence="2">
    <location>
        <begin position="15"/>
        <end position="182"/>
    </location>
</feature>
<dbReference type="Gene3D" id="3.40.50.2000">
    <property type="entry name" value="Glycogen Phosphorylase B"/>
    <property type="match status" value="2"/>
</dbReference>
<dbReference type="InterPro" id="IPR050194">
    <property type="entry name" value="Glycosyltransferase_grp1"/>
</dbReference>
<dbReference type="PANTHER" id="PTHR45947:SF3">
    <property type="entry name" value="SULFOQUINOVOSYL TRANSFERASE SQD2"/>
    <property type="match status" value="1"/>
</dbReference>
<evidence type="ECO:0000313" key="3">
    <source>
        <dbReference type="EMBL" id="HIR39094.1"/>
    </source>
</evidence>
<feature type="domain" description="Glycosyl transferase family 1" evidence="1">
    <location>
        <begin position="187"/>
        <end position="340"/>
    </location>
</feature>
<organism evidence="3 4">
    <name type="scientific">Candidatus Coproplasma stercoripullorum</name>
    <dbReference type="NCBI Taxonomy" id="2840751"/>
    <lineage>
        <taxon>Bacteria</taxon>
        <taxon>Bacillati</taxon>
        <taxon>Bacillota</taxon>
        <taxon>Clostridia</taxon>
        <taxon>Eubacteriales</taxon>
        <taxon>Candidatus Coproplasma</taxon>
    </lineage>
</organism>
<sequence>MTIAIVIDLIDCLTNGSVMTARRFADGLRAKGHEVRLVAVGADGENDCNVKERYVPVLTEVSAKNQIKFGKFDEGKIRKAFTGADIVHFIFPFKLEKKCKKLADEMGIPTTAAFHVQPENVSFNVHLGWCKPFNSMIYAYLKHTFYRQFERIHCPTSFIAQQLANHGYKGELYVISNGYDPAFVPPKERPHNKKFEIVMTGRLSPEKNQQVIIRAIAKSKYKDNIHLTLLGNGPLKNKLAELAEKLDADVSFDFLPKEQLIKRLQASDLYVHSATVEIEAIAAIEAIACGLVPVIAESDLSATKQFALGDKSLFKDGDFEQLAERIDYWYEHPDERASMSGRYAVFAKKFSLDNSLSLAEQMFADEICDYSSRKLERKAPALSRFSLFSRS</sequence>
<evidence type="ECO:0000313" key="4">
    <source>
        <dbReference type="Proteomes" id="UP000824179"/>
    </source>
</evidence>
<comment type="caution">
    <text evidence="3">The sequence shown here is derived from an EMBL/GenBank/DDBJ whole genome shotgun (WGS) entry which is preliminary data.</text>
</comment>
<accession>A0A9D1AFK3</accession>
<reference evidence="3" key="2">
    <citation type="journal article" date="2021" name="PeerJ">
        <title>Extensive microbial diversity within the chicken gut microbiome revealed by metagenomics and culture.</title>
        <authorList>
            <person name="Gilroy R."/>
            <person name="Ravi A."/>
            <person name="Getino M."/>
            <person name="Pursley I."/>
            <person name="Horton D.L."/>
            <person name="Alikhan N.F."/>
            <person name="Baker D."/>
            <person name="Gharbi K."/>
            <person name="Hall N."/>
            <person name="Watson M."/>
            <person name="Adriaenssens E.M."/>
            <person name="Foster-Nyarko E."/>
            <person name="Jarju S."/>
            <person name="Secka A."/>
            <person name="Antonio M."/>
            <person name="Oren A."/>
            <person name="Chaudhuri R.R."/>
            <person name="La Ragione R."/>
            <person name="Hildebrand F."/>
            <person name="Pallen M.J."/>
        </authorList>
    </citation>
    <scope>NUCLEOTIDE SEQUENCE</scope>
    <source>
        <strain evidence="3">ChiW25-3613</strain>
    </source>
</reference>
<dbReference type="EMBL" id="DVHB01000036">
    <property type="protein sequence ID" value="HIR39094.1"/>
    <property type="molecule type" value="Genomic_DNA"/>
</dbReference>
<gene>
    <name evidence="3" type="ORF">IAB90_01810</name>
</gene>
<dbReference type="SUPFAM" id="SSF53756">
    <property type="entry name" value="UDP-Glycosyltransferase/glycogen phosphorylase"/>
    <property type="match status" value="1"/>
</dbReference>
<dbReference type="GO" id="GO:0016757">
    <property type="term" value="F:glycosyltransferase activity"/>
    <property type="evidence" value="ECO:0007669"/>
    <property type="project" value="InterPro"/>
</dbReference>
<reference evidence="3" key="1">
    <citation type="submission" date="2020-10" db="EMBL/GenBank/DDBJ databases">
        <authorList>
            <person name="Gilroy R."/>
        </authorList>
    </citation>
    <scope>NUCLEOTIDE SEQUENCE</scope>
    <source>
        <strain evidence="3">ChiW25-3613</strain>
    </source>
</reference>
<dbReference type="Pfam" id="PF13439">
    <property type="entry name" value="Glyco_transf_4"/>
    <property type="match status" value="1"/>
</dbReference>
<dbReference type="InterPro" id="IPR001296">
    <property type="entry name" value="Glyco_trans_1"/>
</dbReference>
<dbReference type="Proteomes" id="UP000824179">
    <property type="component" value="Unassembled WGS sequence"/>
</dbReference>
<dbReference type="InterPro" id="IPR028098">
    <property type="entry name" value="Glyco_trans_4-like_N"/>
</dbReference>
<dbReference type="PANTHER" id="PTHR45947">
    <property type="entry name" value="SULFOQUINOVOSYL TRANSFERASE SQD2"/>
    <property type="match status" value="1"/>
</dbReference>
<evidence type="ECO:0000259" key="2">
    <source>
        <dbReference type="Pfam" id="PF13439"/>
    </source>
</evidence>
<proteinExistence type="predicted"/>